<organism evidence="1">
    <name type="scientific">Myoviridae sp. ctRci5</name>
    <dbReference type="NCBI Taxonomy" id="2825105"/>
    <lineage>
        <taxon>Viruses</taxon>
        <taxon>Duplodnaviria</taxon>
        <taxon>Heunggongvirae</taxon>
        <taxon>Uroviricota</taxon>
        <taxon>Caudoviricetes</taxon>
    </lineage>
</organism>
<reference evidence="1" key="1">
    <citation type="journal article" date="2021" name="Proc. Natl. Acad. Sci. U.S.A.">
        <title>A Catalog of Tens of Thousands of Viruses from Human Metagenomes Reveals Hidden Associations with Chronic Diseases.</title>
        <authorList>
            <person name="Tisza M.J."/>
            <person name="Buck C.B."/>
        </authorList>
    </citation>
    <scope>NUCLEOTIDE SEQUENCE</scope>
    <source>
        <strain evidence="1">CtRci5</strain>
    </source>
</reference>
<proteinExistence type="predicted"/>
<evidence type="ECO:0000313" key="1">
    <source>
        <dbReference type="EMBL" id="DAG02345.1"/>
    </source>
</evidence>
<accession>A0A8S5V6H0</accession>
<sequence>MYANNPEMPVTLYRSTDDDAPALTKDNLSLILKACLVTGYGGKPGAGWTMPWEDTAASKRVFAPTKTGELDSYLRVADQSGVSRVAAYRQMSDIDNGEAILELATPYKHGQGRQWSGRWVVVAGARGVVMWVEGGYDGAGRNGMMLCYGDTTSADNGSRALLLAHSGGSYNDGSHGSLFHWPGKSDSDRAYTQARSYRDDGGAQPQDFISLFAAPRETAGQYLAPVLLQRGERLYAVPGVHTNTRAADNLTIIDDEGAQYIILHSYGWGNLDKSFARLTVRTDKWRY</sequence>
<name>A0A8S5V6H0_9CAUD</name>
<dbReference type="EMBL" id="BK016208">
    <property type="protein sequence ID" value="DAG02345.1"/>
    <property type="molecule type" value="Genomic_DNA"/>
</dbReference>
<protein>
    <submittedName>
        <fullName evidence="1">Uncharacterized protein</fullName>
    </submittedName>
</protein>